<keyword evidence="2" id="KW-0472">Membrane</keyword>
<dbReference type="InterPro" id="IPR011990">
    <property type="entry name" value="TPR-like_helical_dom_sf"/>
</dbReference>
<feature type="compositionally biased region" description="Polar residues" evidence="1">
    <location>
        <begin position="36"/>
        <end position="48"/>
    </location>
</feature>
<reference evidence="4" key="1">
    <citation type="journal article" date="2014" name="Proc. Natl. Acad. Sci. U.S.A.">
        <title>Extensive sampling of basidiomycete genomes demonstrates inadequacy of the white-rot/brown-rot paradigm for wood decay fungi.</title>
        <authorList>
            <person name="Riley R."/>
            <person name="Salamov A.A."/>
            <person name="Brown D.W."/>
            <person name="Nagy L.G."/>
            <person name="Floudas D."/>
            <person name="Held B.W."/>
            <person name="Levasseur A."/>
            <person name="Lombard V."/>
            <person name="Morin E."/>
            <person name="Otillar R."/>
            <person name="Lindquist E.A."/>
            <person name="Sun H."/>
            <person name="LaButti K.M."/>
            <person name="Schmutz J."/>
            <person name="Jabbour D."/>
            <person name="Luo H."/>
            <person name="Baker S.E."/>
            <person name="Pisabarro A.G."/>
            <person name="Walton J.D."/>
            <person name="Blanchette R.A."/>
            <person name="Henrissat B."/>
            <person name="Martin F."/>
            <person name="Cullen D."/>
            <person name="Hibbett D.S."/>
            <person name="Grigoriev I.V."/>
        </authorList>
    </citation>
    <scope>NUCLEOTIDE SEQUENCE [LARGE SCALE GENOMIC DNA]</scope>
    <source>
        <strain evidence="4">MUCL 33604</strain>
    </source>
</reference>
<keyword evidence="4" id="KW-1185">Reference proteome</keyword>
<name>A0A067Q3W1_9AGAM</name>
<evidence type="ECO:0000256" key="2">
    <source>
        <dbReference type="SAM" id="Phobius"/>
    </source>
</evidence>
<dbReference type="Proteomes" id="UP000027265">
    <property type="component" value="Unassembled WGS sequence"/>
</dbReference>
<evidence type="ECO:0000256" key="1">
    <source>
        <dbReference type="SAM" id="MobiDB-lite"/>
    </source>
</evidence>
<evidence type="ECO:0000313" key="4">
    <source>
        <dbReference type="Proteomes" id="UP000027265"/>
    </source>
</evidence>
<dbReference type="InParanoid" id="A0A067Q3W1"/>
<dbReference type="OrthoDB" id="2524554at2759"/>
<organism evidence="3 4">
    <name type="scientific">Jaapia argillacea MUCL 33604</name>
    <dbReference type="NCBI Taxonomy" id="933084"/>
    <lineage>
        <taxon>Eukaryota</taxon>
        <taxon>Fungi</taxon>
        <taxon>Dikarya</taxon>
        <taxon>Basidiomycota</taxon>
        <taxon>Agaricomycotina</taxon>
        <taxon>Agaricomycetes</taxon>
        <taxon>Agaricomycetidae</taxon>
        <taxon>Jaapiales</taxon>
        <taxon>Jaapiaceae</taxon>
        <taxon>Jaapia</taxon>
    </lineage>
</organism>
<keyword evidence="2" id="KW-0812">Transmembrane</keyword>
<gene>
    <name evidence="3" type="ORF">JAAARDRAFT_31816</name>
</gene>
<feature type="region of interest" description="Disordered" evidence="1">
    <location>
        <begin position="27"/>
        <end position="48"/>
    </location>
</feature>
<accession>A0A067Q3W1</accession>
<dbReference type="EMBL" id="KL197713">
    <property type="protein sequence ID" value="KDQ60830.1"/>
    <property type="molecule type" value="Genomic_DNA"/>
</dbReference>
<dbReference type="Gene3D" id="1.25.40.10">
    <property type="entry name" value="Tetratricopeptide repeat domain"/>
    <property type="match status" value="1"/>
</dbReference>
<evidence type="ECO:0000313" key="3">
    <source>
        <dbReference type="EMBL" id="KDQ60830.1"/>
    </source>
</evidence>
<protein>
    <submittedName>
        <fullName evidence="3">Uncharacterized protein</fullName>
    </submittedName>
</protein>
<dbReference type="HOGENOM" id="CLU_034949_0_0_1"/>
<proteinExistence type="predicted"/>
<keyword evidence="2" id="KW-1133">Transmembrane helix</keyword>
<dbReference type="AlphaFoldDB" id="A0A067Q3W1"/>
<sequence>MLRSPLRRPPRLRPFLPTRTPHILRSYASHPPSSNPLPTQWKPDSSNEPSVLMDENYSKFTMFTVDFFRRLVKFSALGVLGLGVVTLSAFSGAHYWVESVGMAPEGDEEARKWEWDKEMDRWSAGDAGGTDPALGMKGRHAARSAWIVQNWGLGNSAPVLASKSGRGEGGLSVVEARLEYAQDFLSIALKLAEAKCKEGALSQESLATLLARHASILERMGTKNALFESRSQLERVWATLPGPGVDGARVAMKLGDLSKRLGDGEDALTWWAKAIQLTLPTSNQAEDLGPNPVVPTATPSSPSAQRTLASTLVSLSAYYATSGALRQAEAVEHSSLDLIRSIQQPASLASASPPQALHALFLLHRSALLSIHLAEVLYGLRKPAVSSIEWLTRAAESSERVALALTGLPSIHPDAPESLIPHPPSSETGLLATYANSRSMKRPASSLLRDSRRSAAEAWNLMGVLYEGFEGGESKAKALECYERALGWAGVAADRVGNIAEAGEGTLETEWKMLWGNYVRVRDAVRRESVQKK</sequence>
<feature type="transmembrane region" description="Helical" evidence="2">
    <location>
        <begin position="76"/>
        <end position="97"/>
    </location>
</feature>